<dbReference type="GO" id="GO:0016787">
    <property type="term" value="F:hydrolase activity"/>
    <property type="evidence" value="ECO:0007669"/>
    <property type="project" value="UniProtKB-KW"/>
</dbReference>
<comment type="caution">
    <text evidence="3">The sequence shown here is derived from an EMBL/GenBank/DDBJ whole genome shotgun (WGS) entry which is preliminary data.</text>
</comment>
<dbReference type="SUPFAM" id="SSF56601">
    <property type="entry name" value="beta-lactamase/transpeptidase-like"/>
    <property type="match status" value="1"/>
</dbReference>
<name>A0A235EL10_9BURK</name>
<dbReference type="PANTHER" id="PTHR43283:SF7">
    <property type="entry name" value="BETA-LACTAMASE-RELATED DOMAIN-CONTAINING PROTEIN"/>
    <property type="match status" value="1"/>
</dbReference>
<dbReference type="RefSeq" id="WP_094289883.1">
    <property type="nucleotide sequence ID" value="NZ_NOIG01000008.1"/>
</dbReference>
<dbReference type="InterPro" id="IPR001466">
    <property type="entry name" value="Beta-lactam-related"/>
</dbReference>
<dbReference type="PROSITE" id="PS51257">
    <property type="entry name" value="PROKAR_LIPOPROTEIN"/>
    <property type="match status" value="1"/>
</dbReference>
<dbReference type="OrthoDB" id="9814204at2"/>
<dbReference type="Pfam" id="PF00144">
    <property type="entry name" value="Beta-lactamase"/>
    <property type="match status" value="1"/>
</dbReference>
<keyword evidence="1" id="KW-0732">Signal</keyword>
<feature type="chain" id="PRO_5012534101" evidence="1">
    <location>
        <begin position="31"/>
        <end position="440"/>
    </location>
</feature>
<evidence type="ECO:0000256" key="1">
    <source>
        <dbReference type="SAM" id="SignalP"/>
    </source>
</evidence>
<dbReference type="InterPro" id="IPR012338">
    <property type="entry name" value="Beta-lactam/transpept-like"/>
</dbReference>
<dbReference type="Proteomes" id="UP000215441">
    <property type="component" value="Unassembled WGS sequence"/>
</dbReference>
<evidence type="ECO:0000259" key="2">
    <source>
        <dbReference type="Pfam" id="PF00144"/>
    </source>
</evidence>
<accession>A0A235EL10</accession>
<keyword evidence="4" id="KW-1185">Reference proteome</keyword>
<dbReference type="EMBL" id="NOIG01000008">
    <property type="protein sequence ID" value="OYD49722.1"/>
    <property type="molecule type" value="Genomic_DNA"/>
</dbReference>
<sequence length="440" mass="47408">MRPFPRHLTHSFSAFALACTLLGVAPASQAQAPQLPPPDATNPVTLQLMQGFPPAPDKIVRLANILKYPNVRWAAQHLRELGPTATIWRGAAAPSALPAAPRALPDTLAFADDKGAPTTLADWQKSTYTDALLVLHRGRVVYERYHIGMQPQQPHVLWSMSKSLVGLLVTELIQEGAIDASALIPRYLPELATSAWADATVQQALDMTTGVKYAENFADPTSGVFQYLAAAGLQPAPPGITVAKSMVEHLPTVQKEGEHGTAFAYKSVDTEVLGWLLQRVTGKSYATLLSERIWSKLGAQEDAYVFADANGGQSTSVGVNATLRDLGRLGEMLRSNGRFNGQQIVSPATIAELRKGADPAKFSKAPGTAMRAGYSYHNQWWIPHDADGSFEAKGLMGQHIHINPAAELVVVKLSTHPVPNTAFTHALDRQAFAALAKAVR</sequence>
<proteinExistence type="predicted"/>
<feature type="domain" description="Beta-lactamase-related" evidence="2">
    <location>
        <begin position="128"/>
        <end position="433"/>
    </location>
</feature>
<protein>
    <submittedName>
        <fullName evidence="3">6-aminohexanoate hydrolase</fullName>
    </submittedName>
</protein>
<feature type="signal peptide" evidence="1">
    <location>
        <begin position="1"/>
        <end position="30"/>
    </location>
</feature>
<evidence type="ECO:0000313" key="4">
    <source>
        <dbReference type="Proteomes" id="UP000215441"/>
    </source>
</evidence>
<organism evidence="3 4">
    <name type="scientific">Acidovorax kalamii</name>
    <dbReference type="NCBI Taxonomy" id="2004485"/>
    <lineage>
        <taxon>Bacteria</taxon>
        <taxon>Pseudomonadati</taxon>
        <taxon>Pseudomonadota</taxon>
        <taxon>Betaproteobacteria</taxon>
        <taxon>Burkholderiales</taxon>
        <taxon>Comamonadaceae</taxon>
        <taxon>Acidovorax</taxon>
    </lineage>
</organism>
<dbReference type="PANTHER" id="PTHR43283">
    <property type="entry name" value="BETA-LACTAMASE-RELATED"/>
    <property type="match status" value="1"/>
</dbReference>
<dbReference type="InterPro" id="IPR050789">
    <property type="entry name" value="Diverse_Enzym_Activities"/>
</dbReference>
<dbReference type="AlphaFoldDB" id="A0A235EL10"/>
<evidence type="ECO:0000313" key="3">
    <source>
        <dbReference type="EMBL" id="OYD49722.1"/>
    </source>
</evidence>
<keyword evidence="3" id="KW-0378">Hydrolase</keyword>
<gene>
    <name evidence="3" type="ORF">CBY09_12210</name>
</gene>
<reference evidence="3 4" key="1">
    <citation type="submission" date="2017-07" db="EMBL/GenBank/DDBJ databases">
        <title>Acidovorax KNDSW TSA 6 genome sequence and assembly.</title>
        <authorList>
            <person name="Mayilraj S."/>
        </authorList>
    </citation>
    <scope>NUCLEOTIDE SEQUENCE [LARGE SCALE GENOMIC DNA]</scope>
    <source>
        <strain evidence="3 4">KNDSW-TSA6</strain>
    </source>
</reference>
<dbReference type="Gene3D" id="3.40.710.10">
    <property type="entry name" value="DD-peptidase/beta-lactamase superfamily"/>
    <property type="match status" value="1"/>
</dbReference>